<feature type="compositionally biased region" description="Polar residues" evidence="22">
    <location>
        <begin position="360"/>
        <end position="369"/>
    </location>
</feature>
<keyword evidence="9" id="KW-0235">DNA replication</keyword>
<dbReference type="SMART" id="SM00734">
    <property type="entry name" value="ZnF_Rad18"/>
    <property type="match status" value="2"/>
</dbReference>
<dbReference type="SUPFAM" id="SSF56672">
    <property type="entry name" value="DNA/RNA polymerases"/>
    <property type="match status" value="1"/>
</dbReference>
<keyword evidence="10" id="KW-0479">Metal-binding</keyword>
<dbReference type="InterPro" id="IPR017896">
    <property type="entry name" value="4Fe4S_Fe-S-bd"/>
</dbReference>
<dbReference type="InterPro" id="IPR043128">
    <property type="entry name" value="Rev_trsase/Diguanyl_cyclase"/>
</dbReference>
<dbReference type="FunFam" id="3.30.1490.100:FF:000004">
    <property type="entry name" value="DNA polymerase IV"/>
    <property type="match status" value="1"/>
</dbReference>
<evidence type="ECO:0000256" key="3">
    <source>
        <dbReference type="ARBA" id="ARBA00010945"/>
    </source>
</evidence>
<keyword evidence="27" id="KW-1185">Reference proteome</keyword>
<evidence type="ECO:0000259" key="23">
    <source>
        <dbReference type="PROSITE" id="PS50173"/>
    </source>
</evidence>
<keyword evidence="17 20" id="KW-0234">DNA repair</keyword>
<evidence type="ECO:0000256" key="4">
    <source>
        <dbReference type="ARBA" id="ARBA00012417"/>
    </source>
</evidence>
<dbReference type="InterPro" id="IPR036775">
    <property type="entry name" value="DNA_pol_Y-fam_lit_finger_sf"/>
</dbReference>
<dbReference type="InterPro" id="IPR024728">
    <property type="entry name" value="PolY_HhH_motif"/>
</dbReference>
<dbReference type="PANTHER" id="PTHR11076:SF33">
    <property type="entry name" value="DNA POLYMERASE KAPPA"/>
    <property type="match status" value="1"/>
</dbReference>
<evidence type="ECO:0000313" key="26">
    <source>
        <dbReference type="EMBL" id="KAL3866832.1"/>
    </source>
</evidence>
<dbReference type="PROSITE" id="PS51379">
    <property type="entry name" value="4FE4S_FER_2"/>
    <property type="match status" value="1"/>
</dbReference>
<keyword evidence="13" id="KW-0862">Zinc</keyword>
<feature type="compositionally biased region" description="Polar residues" evidence="22">
    <location>
        <begin position="999"/>
        <end position="1008"/>
    </location>
</feature>
<keyword evidence="11 20" id="KW-0227">DNA damage</keyword>
<feature type="region of interest" description="Disordered" evidence="22">
    <location>
        <begin position="15"/>
        <end position="34"/>
    </location>
</feature>
<evidence type="ECO:0000256" key="22">
    <source>
        <dbReference type="SAM" id="MobiDB-lite"/>
    </source>
</evidence>
<dbReference type="InterPro" id="IPR022880">
    <property type="entry name" value="DNApol_IV"/>
</dbReference>
<dbReference type="InterPro" id="IPR050116">
    <property type="entry name" value="DNA_polymerase-Y"/>
</dbReference>
<dbReference type="GO" id="GO:0005634">
    <property type="term" value="C:nucleus"/>
    <property type="evidence" value="ECO:0007669"/>
    <property type="project" value="UniProtKB-SubCell"/>
</dbReference>
<dbReference type="AlphaFoldDB" id="A0ABD3VZ08"/>
<evidence type="ECO:0000256" key="18">
    <source>
        <dbReference type="ARBA" id="ARBA00023242"/>
    </source>
</evidence>
<dbReference type="PROSITE" id="PS00198">
    <property type="entry name" value="4FE4S_FER_1"/>
    <property type="match status" value="1"/>
</dbReference>
<dbReference type="InterPro" id="IPR017900">
    <property type="entry name" value="4Fe4S_Fe_S_CS"/>
</dbReference>
<dbReference type="FunFam" id="1.10.150.810:FF:000001">
    <property type="entry name" value="DNA polymerase kappa"/>
    <property type="match status" value="1"/>
</dbReference>
<keyword evidence="6" id="KW-0515">Mutator protein</keyword>
<dbReference type="PANTHER" id="PTHR11076">
    <property type="entry name" value="DNA REPAIR POLYMERASE UMUC / TRANSFERASE FAMILY MEMBER"/>
    <property type="match status" value="1"/>
</dbReference>
<comment type="similarity">
    <text evidence="3">Belongs to the DNA polymerase type-Y family.</text>
</comment>
<evidence type="ECO:0000256" key="17">
    <source>
        <dbReference type="ARBA" id="ARBA00023204"/>
    </source>
</evidence>
<evidence type="ECO:0000313" key="27">
    <source>
        <dbReference type="Proteomes" id="UP001634394"/>
    </source>
</evidence>
<dbReference type="InterPro" id="IPR043502">
    <property type="entry name" value="DNA/RNA_pol_sf"/>
</dbReference>
<dbReference type="GO" id="GO:0003677">
    <property type="term" value="F:DNA binding"/>
    <property type="evidence" value="ECO:0007669"/>
    <property type="project" value="UniProtKB-KW"/>
</dbReference>
<feature type="region of interest" description="Disordered" evidence="22">
    <location>
        <begin position="350"/>
        <end position="370"/>
    </location>
</feature>
<dbReference type="GO" id="GO:0008270">
    <property type="term" value="F:zinc ion binding"/>
    <property type="evidence" value="ECO:0007669"/>
    <property type="project" value="UniProtKB-KW"/>
</dbReference>
<dbReference type="Pfam" id="PF11799">
    <property type="entry name" value="IMS_C"/>
    <property type="match status" value="1"/>
</dbReference>
<dbReference type="EC" id="2.7.7.7" evidence="4"/>
<dbReference type="Proteomes" id="UP001634394">
    <property type="component" value="Unassembled WGS sequence"/>
</dbReference>
<evidence type="ECO:0000256" key="20">
    <source>
        <dbReference type="PROSITE-ProRule" id="PRU01256"/>
    </source>
</evidence>
<feature type="compositionally biased region" description="Low complexity" evidence="22">
    <location>
        <begin position="350"/>
        <end position="359"/>
    </location>
</feature>
<evidence type="ECO:0000259" key="25">
    <source>
        <dbReference type="PROSITE" id="PS51908"/>
    </source>
</evidence>
<feature type="domain" description="UBZ4-type" evidence="25">
    <location>
        <begin position="1031"/>
        <end position="1061"/>
    </location>
</feature>
<keyword evidence="12 20" id="KW-0863">Zinc-finger</keyword>
<evidence type="ECO:0000256" key="13">
    <source>
        <dbReference type="ARBA" id="ARBA00022833"/>
    </source>
</evidence>
<feature type="coiled-coil region" evidence="21">
    <location>
        <begin position="109"/>
        <end position="158"/>
    </location>
</feature>
<evidence type="ECO:0000256" key="11">
    <source>
        <dbReference type="ARBA" id="ARBA00022763"/>
    </source>
</evidence>
<proteinExistence type="inferred from homology"/>
<dbReference type="FunFam" id="1.10.150.20:FF:000039">
    <property type="entry name" value="Polymerase (DNA directed) kappa"/>
    <property type="match status" value="1"/>
</dbReference>
<evidence type="ECO:0000256" key="5">
    <source>
        <dbReference type="ARBA" id="ARBA00016178"/>
    </source>
</evidence>
<dbReference type="SUPFAM" id="SSF100879">
    <property type="entry name" value="Lesion bypass DNA polymerase (Y-family), little finger domain"/>
    <property type="match status" value="1"/>
</dbReference>
<evidence type="ECO:0000256" key="7">
    <source>
        <dbReference type="ARBA" id="ARBA00022679"/>
    </source>
</evidence>
<dbReference type="InterPro" id="IPR017961">
    <property type="entry name" value="DNA_pol_Y-fam_little_finger"/>
</dbReference>
<dbReference type="EMBL" id="JBJQND010000009">
    <property type="protein sequence ID" value="KAL3866832.1"/>
    <property type="molecule type" value="Genomic_DNA"/>
</dbReference>
<gene>
    <name evidence="26" type="ORF">ACJMK2_044093</name>
</gene>
<dbReference type="PROSITE" id="PS50173">
    <property type="entry name" value="UMUC"/>
    <property type="match status" value="1"/>
</dbReference>
<dbReference type="Gene3D" id="3.30.1490.100">
    <property type="entry name" value="DNA polymerase, Y-family, little finger domain"/>
    <property type="match status" value="1"/>
</dbReference>
<dbReference type="Gene3D" id="1.10.150.810">
    <property type="match status" value="1"/>
</dbReference>
<dbReference type="Gene3D" id="3.30.160.60">
    <property type="entry name" value="Classic Zinc Finger"/>
    <property type="match status" value="2"/>
</dbReference>
<dbReference type="GO" id="GO:0003887">
    <property type="term" value="F:DNA-directed DNA polymerase activity"/>
    <property type="evidence" value="ECO:0007669"/>
    <property type="project" value="UniProtKB-KW"/>
</dbReference>
<dbReference type="GO" id="GO:0006260">
    <property type="term" value="P:DNA replication"/>
    <property type="evidence" value="ECO:0007669"/>
    <property type="project" value="UniProtKB-KW"/>
</dbReference>
<dbReference type="Gene3D" id="3.30.70.270">
    <property type="match status" value="1"/>
</dbReference>
<dbReference type="CDD" id="cd03586">
    <property type="entry name" value="PolY_Pol_IV_kappa"/>
    <property type="match status" value="1"/>
</dbReference>
<dbReference type="Pfam" id="PF00817">
    <property type="entry name" value="IMS"/>
    <property type="match status" value="1"/>
</dbReference>
<feature type="region of interest" description="Disordered" evidence="22">
    <location>
        <begin position="946"/>
        <end position="1017"/>
    </location>
</feature>
<dbReference type="FunFam" id="3.40.1170.60:FF:000002">
    <property type="entry name" value="Polymerase (DNA directed) kappa"/>
    <property type="match status" value="1"/>
</dbReference>
<dbReference type="InterPro" id="IPR001126">
    <property type="entry name" value="UmuC"/>
</dbReference>
<accession>A0ABD3VZ08</accession>
<reference evidence="26 27" key="1">
    <citation type="submission" date="2024-11" db="EMBL/GenBank/DDBJ databases">
        <title>Chromosome-level genome assembly of the freshwater bivalve Anodonta woodiana.</title>
        <authorList>
            <person name="Chen X."/>
        </authorList>
    </citation>
    <scope>NUCLEOTIDE SEQUENCE [LARGE SCALE GENOMIC DNA]</scope>
    <source>
        <strain evidence="26">MN2024</strain>
        <tissue evidence="26">Gills</tissue>
    </source>
</reference>
<sequence>MPLENTMMQQCLMLEEEDENSNTGSAEFKDDWEEDENWTDPQWEDHLCWSERNSVAAGHSSNKELPSVNGACHQKGLVSRMMLNDDKAGMEGLDKEKINQIIYEVSKGSRFYENEKKKDEQVNKRIQEQYDKIQKINESQLKQGLEAADILLEELERARDLSYTIVHIDMDAFYAAVEMRDNPSLKDKPMAVGGNSMLSTSNYHARKFGVRAAMPGFIGKKLCPDLVIVPPNFEKYTSVSRQIREIMAEYDPNFCPMSLDEAYLDITEYIKKREKMSDFERSYICRDSQNVPLTLCQCDLNRTLREKVFSQTASDGNSNSVLSHLSNKCSHFENGSCSQCVFTYSCTSSNNSAGSEISSKTTEGRSSGQMVGEQNLHEAECFSCQECGKICPEFRLVTFGFGADESVREMRFRIEQRTRLTASAGIAANMMLAKVCSDKNKPNGQYRLPNTRDAVMQFIKDLPIRKISGIGKVSEKMLKAIGIQTCTDLFNQRSLLYHLYSPISFNYFMRISIGMGSTTVERDSERKSISIERTFREMDKPSDMYDLCRELCHALSEDLREEKIKGRTVGIKLKTVAFDVKTRAYTLANHTSDTDVIYEAARGLLRTEIQTCAPQPLRLRLMGVRISSLLHESLCKREKRQNTITGFIKQKSQKQKVEQSSFDLQAVGHNIEPQFIEQGVDILQPANKVDLLASKPTVDSKVTKQDIYKCHTVEDESLQAIETPMQSQDRTEKEDPRIVDVTVQDSDCRAAVQDSHCRAAVQDEDCQAAVQDVDSVAIVHVEATAYSAQYENNRTAVFISKDSCVLKEKVNKDDRTGGICGSLLKSNKCPLNSFISAKSLSEQRRDSGSNDEINYFQLGDLKEMNLINLDSKSSDSSKQSINEIPQTAAEDVTNTFNRESSIYQADLVTFLCPVCNKNISCANEEEINLHIDVCLKGQEHIDLNQTGFQTPDYSKVRKSTPHKTNVNRTEENSNQTCNESQPHDSNYHRRLSSTHEKNQSGSKQTEPFTLSREDDSVRETVLSDGKEEILGLICPVCYMEQRDQDLDIFNSHVDTCLSKGTISQILEEQRQSEKANLKR</sequence>
<dbReference type="FunFam" id="1.10.150.810:FF:000003">
    <property type="entry name" value="DNA polymerase kappa subunit"/>
    <property type="match status" value="1"/>
</dbReference>
<evidence type="ECO:0000256" key="9">
    <source>
        <dbReference type="ARBA" id="ARBA00022705"/>
    </source>
</evidence>
<evidence type="ECO:0000256" key="21">
    <source>
        <dbReference type="SAM" id="Coils"/>
    </source>
</evidence>
<feature type="domain" description="UmuC" evidence="23">
    <location>
        <begin position="165"/>
        <end position="471"/>
    </location>
</feature>
<keyword evidence="15" id="KW-0239">DNA-directed DNA polymerase</keyword>
<evidence type="ECO:0000256" key="8">
    <source>
        <dbReference type="ARBA" id="ARBA00022695"/>
    </source>
</evidence>
<dbReference type="InterPro" id="IPR006642">
    <property type="entry name" value="Rad18_UBZ4"/>
</dbReference>
<evidence type="ECO:0000256" key="16">
    <source>
        <dbReference type="ARBA" id="ARBA00023125"/>
    </source>
</evidence>
<evidence type="ECO:0000256" key="1">
    <source>
        <dbReference type="ARBA" id="ARBA00001946"/>
    </source>
</evidence>
<comment type="subcellular location">
    <subcellularLocation>
        <location evidence="2">Nucleus</location>
    </subcellularLocation>
</comment>
<feature type="compositionally biased region" description="Polar residues" evidence="22">
    <location>
        <begin position="962"/>
        <end position="980"/>
    </location>
</feature>
<dbReference type="Gene3D" id="3.40.1170.60">
    <property type="match status" value="1"/>
</dbReference>
<keyword evidence="18" id="KW-0539">Nucleus</keyword>
<keyword evidence="8" id="KW-0548">Nucleotidyltransferase</keyword>
<comment type="caution">
    <text evidence="26">The sequence shown here is derived from an EMBL/GenBank/DDBJ whole genome shotgun (WGS) entry which is preliminary data.</text>
</comment>
<keyword evidence="21" id="KW-0175">Coiled coil</keyword>
<dbReference type="Gene3D" id="1.10.150.20">
    <property type="entry name" value="5' to 3' exonuclease, C-terminal subdomain"/>
    <property type="match status" value="1"/>
</dbReference>
<comment type="catalytic activity">
    <reaction evidence="19">
        <text>DNA(n) + a 2'-deoxyribonucleoside 5'-triphosphate = DNA(n+1) + diphosphate</text>
        <dbReference type="Rhea" id="RHEA:22508"/>
        <dbReference type="Rhea" id="RHEA-COMP:17339"/>
        <dbReference type="Rhea" id="RHEA-COMP:17340"/>
        <dbReference type="ChEBI" id="CHEBI:33019"/>
        <dbReference type="ChEBI" id="CHEBI:61560"/>
        <dbReference type="ChEBI" id="CHEBI:173112"/>
        <dbReference type="EC" id="2.7.7.7"/>
    </reaction>
</comment>
<evidence type="ECO:0000256" key="15">
    <source>
        <dbReference type="ARBA" id="ARBA00022932"/>
    </source>
</evidence>
<dbReference type="HAMAP" id="MF_01113">
    <property type="entry name" value="DNApol_IV"/>
    <property type="match status" value="1"/>
</dbReference>
<evidence type="ECO:0000256" key="12">
    <source>
        <dbReference type="ARBA" id="ARBA00022771"/>
    </source>
</evidence>
<protein>
    <recommendedName>
        <fullName evidence="5">DNA polymerase kappa</fullName>
        <ecNumber evidence="4">2.7.7.7</ecNumber>
    </recommendedName>
</protein>
<feature type="domain" description="4Fe-4S ferredoxin-type" evidence="24">
    <location>
        <begin position="372"/>
        <end position="402"/>
    </location>
</feature>
<evidence type="ECO:0000256" key="10">
    <source>
        <dbReference type="ARBA" id="ARBA00022723"/>
    </source>
</evidence>
<evidence type="ECO:0000256" key="14">
    <source>
        <dbReference type="ARBA" id="ARBA00022842"/>
    </source>
</evidence>
<evidence type="ECO:0000256" key="2">
    <source>
        <dbReference type="ARBA" id="ARBA00004123"/>
    </source>
</evidence>
<organism evidence="26 27">
    <name type="scientific">Sinanodonta woodiana</name>
    <name type="common">Chinese pond mussel</name>
    <name type="synonym">Anodonta woodiana</name>
    <dbReference type="NCBI Taxonomy" id="1069815"/>
    <lineage>
        <taxon>Eukaryota</taxon>
        <taxon>Metazoa</taxon>
        <taxon>Spiralia</taxon>
        <taxon>Lophotrochozoa</taxon>
        <taxon>Mollusca</taxon>
        <taxon>Bivalvia</taxon>
        <taxon>Autobranchia</taxon>
        <taxon>Heteroconchia</taxon>
        <taxon>Palaeoheterodonta</taxon>
        <taxon>Unionida</taxon>
        <taxon>Unionoidea</taxon>
        <taxon>Unionidae</taxon>
        <taxon>Unioninae</taxon>
        <taxon>Sinanodonta</taxon>
    </lineage>
</organism>
<dbReference type="GO" id="GO:0006281">
    <property type="term" value="P:DNA repair"/>
    <property type="evidence" value="ECO:0007669"/>
    <property type="project" value="UniProtKB-KW"/>
</dbReference>
<dbReference type="Pfam" id="PF11798">
    <property type="entry name" value="IMS_HHH"/>
    <property type="match status" value="1"/>
</dbReference>
<feature type="compositionally biased region" description="Basic and acidic residues" evidence="22">
    <location>
        <begin position="981"/>
        <end position="998"/>
    </location>
</feature>
<keyword evidence="14" id="KW-0460">Magnesium</keyword>
<comment type="cofactor">
    <cofactor evidence="1">
        <name>Mg(2+)</name>
        <dbReference type="ChEBI" id="CHEBI:18420"/>
    </cofactor>
</comment>
<keyword evidence="16" id="KW-0238">DNA-binding</keyword>
<name>A0ABD3VZ08_SINWO</name>
<keyword evidence="7" id="KW-0808">Transferase</keyword>
<evidence type="ECO:0000256" key="6">
    <source>
        <dbReference type="ARBA" id="ARBA00022457"/>
    </source>
</evidence>
<evidence type="ECO:0000256" key="19">
    <source>
        <dbReference type="ARBA" id="ARBA00049244"/>
    </source>
</evidence>
<evidence type="ECO:0000259" key="24">
    <source>
        <dbReference type="PROSITE" id="PS51379"/>
    </source>
</evidence>
<dbReference type="PROSITE" id="PS51908">
    <property type="entry name" value="ZF_UBZ4"/>
    <property type="match status" value="1"/>
</dbReference>